<comment type="caution">
    <text evidence="2">The sequence shown here is derived from an EMBL/GenBank/DDBJ whole genome shotgun (WGS) entry which is preliminary data.</text>
</comment>
<accession>A0AAX6DZA3</accession>
<gene>
    <name evidence="2" type="ORF">M6B38_110750</name>
</gene>
<sequence>MTVPQTQSLAQPPDFISFLLVRNPNLHSSLSPNPTSNPKTPNTNPNLRSKKKRGFERSRQKLTHDRRGCQSTARLRVDPVTDGQIRLRSEAVRASKRHLNL</sequence>
<evidence type="ECO:0000313" key="3">
    <source>
        <dbReference type="Proteomes" id="UP001140949"/>
    </source>
</evidence>
<protein>
    <submittedName>
        <fullName evidence="2">Uncharacterized protein</fullName>
    </submittedName>
</protein>
<evidence type="ECO:0000256" key="1">
    <source>
        <dbReference type="SAM" id="MobiDB-lite"/>
    </source>
</evidence>
<reference evidence="2" key="2">
    <citation type="submission" date="2023-04" db="EMBL/GenBank/DDBJ databases">
        <authorList>
            <person name="Bruccoleri R.E."/>
            <person name="Oakeley E.J."/>
            <person name="Faust A.-M."/>
            <person name="Dessus-Babus S."/>
            <person name="Altorfer M."/>
            <person name="Burckhardt D."/>
            <person name="Oertli M."/>
            <person name="Naumann U."/>
            <person name="Petersen F."/>
            <person name="Wong J."/>
        </authorList>
    </citation>
    <scope>NUCLEOTIDE SEQUENCE</scope>
    <source>
        <strain evidence="2">GSM-AAB239-AS_SAM_17_03QT</strain>
        <tissue evidence="2">Leaf</tissue>
    </source>
</reference>
<keyword evidence="3" id="KW-1185">Reference proteome</keyword>
<feature type="region of interest" description="Disordered" evidence="1">
    <location>
        <begin position="25"/>
        <end position="71"/>
    </location>
</feature>
<feature type="compositionally biased region" description="Basic and acidic residues" evidence="1">
    <location>
        <begin position="55"/>
        <end position="68"/>
    </location>
</feature>
<proteinExistence type="predicted"/>
<dbReference type="Proteomes" id="UP001140949">
    <property type="component" value="Unassembled WGS sequence"/>
</dbReference>
<reference evidence="2" key="1">
    <citation type="journal article" date="2023" name="GigaByte">
        <title>Genome assembly of the bearded iris, Iris pallida Lam.</title>
        <authorList>
            <person name="Bruccoleri R.E."/>
            <person name="Oakeley E.J."/>
            <person name="Faust A.M.E."/>
            <person name="Altorfer M."/>
            <person name="Dessus-Babus S."/>
            <person name="Burckhardt D."/>
            <person name="Oertli M."/>
            <person name="Naumann U."/>
            <person name="Petersen F."/>
            <person name="Wong J."/>
        </authorList>
    </citation>
    <scope>NUCLEOTIDE SEQUENCE</scope>
    <source>
        <strain evidence="2">GSM-AAB239-AS_SAM_17_03QT</strain>
    </source>
</reference>
<evidence type="ECO:0000313" key="2">
    <source>
        <dbReference type="EMBL" id="KAJ6797053.1"/>
    </source>
</evidence>
<organism evidence="2 3">
    <name type="scientific">Iris pallida</name>
    <name type="common">Sweet iris</name>
    <dbReference type="NCBI Taxonomy" id="29817"/>
    <lineage>
        <taxon>Eukaryota</taxon>
        <taxon>Viridiplantae</taxon>
        <taxon>Streptophyta</taxon>
        <taxon>Embryophyta</taxon>
        <taxon>Tracheophyta</taxon>
        <taxon>Spermatophyta</taxon>
        <taxon>Magnoliopsida</taxon>
        <taxon>Liliopsida</taxon>
        <taxon>Asparagales</taxon>
        <taxon>Iridaceae</taxon>
        <taxon>Iridoideae</taxon>
        <taxon>Irideae</taxon>
        <taxon>Iris</taxon>
    </lineage>
</organism>
<feature type="compositionally biased region" description="Low complexity" evidence="1">
    <location>
        <begin position="25"/>
        <end position="47"/>
    </location>
</feature>
<dbReference type="AlphaFoldDB" id="A0AAX6DZA3"/>
<name>A0AAX6DZA3_IRIPA</name>
<dbReference type="EMBL" id="JANAVB010041020">
    <property type="protein sequence ID" value="KAJ6797053.1"/>
    <property type="molecule type" value="Genomic_DNA"/>
</dbReference>